<evidence type="ECO:0000313" key="4">
    <source>
        <dbReference type="Proteomes" id="UP001412239"/>
    </source>
</evidence>
<dbReference type="PANTHER" id="PTHR11960:SF18">
    <property type="entry name" value="EUKARYOTIC TRANSLATION INITIATION FACTOR 4E HOMOLOGOUS PROTEIN, ISOFORM B"/>
    <property type="match status" value="1"/>
</dbReference>
<evidence type="ECO:0000313" key="3">
    <source>
        <dbReference type="EMBL" id="CUS07483.1"/>
    </source>
</evidence>
<name>A0A292PLW5_9PEZI</name>
<evidence type="ECO:0000256" key="1">
    <source>
        <dbReference type="RuleBase" id="RU004374"/>
    </source>
</evidence>
<protein>
    <recommendedName>
        <fullName evidence="5">Translation initiation factor eIF4E3</fullName>
    </recommendedName>
</protein>
<dbReference type="SUPFAM" id="SSF55418">
    <property type="entry name" value="eIF4e-like"/>
    <property type="match status" value="1"/>
</dbReference>
<dbReference type="PROSITE" id="PS00813">
    <property type="entry name" value="IF4E"/>
    <property type="match status" value="1"/>
</dbReference>
<comment type="similarity">
    <text evidence="1">Belongs to the eukaryotic initiation factor 4E family.</text>
</comment>
<keyword evidence="4" id="KW-1185">Reference proteome</keyword>
<evidence type="ECO:0008006" key="5">
    <source>
        <dbReference type="Google" id="ProtNLM"/>
    </source>
</evidence>
<feature type="compositionally biased region" description="Polar residues" evidence="2">
    <location>
        <begin position="1"/>
        <end position="10"/>
    </location>
</feature>
<dbReference type="EMBL" id="LN891205">
    <property type="protein sequence ID" value="CUS07483.1"/>
    <property type="molecule type" value="Genomic_DNA"/>
</dbReference>
<keyword evidence="1" id="KW-0648">Protein biosynthesis</keyword>
<organism evidence="3 4">
    <name type="scientific">Tuber aestivum</name>
    <name type="common">summer truffle</name>
    <dbReference type="NCBI Taxonomy" id="59557"/>
    <lineage>
        <taxon>Eukaryota</taxon>
        <taxon>Fungi</taxon>
        <taxon>Dikarya</taxon>
        <taxon>Ascomycota</taxon>
        <taxon>Pezizomycotina</taxon>
        <taxon>Pezizomycetes</taxon>
        <taxon>Pezizales</taxon>
        <taxon>Tuberaceae</taxon>
        <taxon>Tuber</taxon>
    </lineage>
</organism>
<dbReference type="PANTHER" id="PTHR11960">
    <property type="entry name" value="EUKARYOTIC TRANSLATION INITIATION FACTOR 4E RELATED"/>
    <property type="match status" value="1"/>
</dbReference>
<keyword evidence="1" id="KW-0694">RNA-binding</keyword>
<proteinExistence type="inferred from homology"/>
<dbReference type="AlphaFoldDB" id="A0A292PLW5"/>
<accession>A0A292PLW5</accession>
<gene>
    <name evidence="3" type="ORF">GSTUAT00008431001</name>
</gene>
<dbReference type="Pfam" id="PF01652">
    <property type="entry name" value="IF4E"/>
    <property type="match status" value="1"/>
</dbReference>
<dbReference type="InterPro" id="IPR023398">
    <property type="entry name" value="TIF_eIF4e-like"/>
</dbReference>
<feature type="compositionally biased region" description="Low complexity" evidence="2">
    <location>
        <begin position="11"/>
        <end position="31"/>
    </location>
</feature>
<evidence type="ECO:0000256" key="2">
    <source>
        <dbReference type="SAM" id="MobiDB-lite"/>
    </source>
</evidence>
<dbReference type="Gene3D" id="3.30.760.10">
    <property type="entry name" value="RNA Cap, Translation Initiation Factor Eif4e"/>
    <property type="match status" value="1"/>
</dbReference>
<feature type="compositionally biased region" description="Polar residues" evidence="2">
    <location>
        <begin position="66"/>
        <end position="80"/>
    </location>
</feature>
<dbReference type="GO" id="GO:0003743">
    <property type="term" value="F:translation initiation factor activity"/>
    <property type="evidence" value="ECO:0007669"/>
    <property type="project" value="UniProtKB-KW"/>
</dbReference>
<reference evidence="3" key="1">
    <citation type="submission" date="2015-10" db="EMBL/GenBank/DDBJ databases">
        <authorList>
            <person name="Regsiter A."/>
            <person name="william w."/>
        </authorList>
    </citation>
    <scope>NUCLEOTIDE SEQUENCE</scope>
    <source>
        <strain evidence="3">Montdore</strain>
    </source>
</reference>
<keyword evidence="1" id="KW-0396">Initiation factor</keyword>
<dbReference type="GO" id="GO:0000340">
    <property type="term" value="F:RNA 7-methylguanosine cap binding"/>
    <property type="evidence" value="ECO:0007669"/>
    <property type="project" value="TreeGrafter"/>
</dbReference>
<dbReference type="InterPro" id="IPR019770">
    <property type="entry name" value="TIF_eIF_4E_CS"/>
</dbReference>
<dbReference type="Proteomes" id="UP001412239">
    <property type="component" value="Unassembled WGS sequence"/>
</dbReference>
<dbReference type="InterPro" id="IPR001040">
    <property type="entry name" value="TIF_eIF_4E"/>
</dbReference>
<dbReference type="GO" id="GO:0016281">
    <property type="term" value="C:eukaryotic translation initiation factor 4F complex"/>
    <property type="evidence" value="ECO:0007669"/>
    <property type="project" value="TreeGrafter"/>
</dbReference>
<feature type="region of interest" description="Disordered" evidence="2">
    <location>
        <begin position="1"/>
        <end position="80"/>
    </location>
</feature>
<sequence length="340" mass="36827">MESNSLWNRRSNSGKLSLSMSSSAHSNSNNNTTGDAPSSKIFGPPSAKLTSSHKPSYENPFAKLHNINTGNPALPSPTANATKSASAAFNLGIGGAFGSFGLKTPKTPGGDGLNAAGSISTGTIATPSLPKGLTASEVVAGTKKSSGNLAAANQQDSHPLKNVWVVWYRSPGNKFQDYEKSTQKIAYFGTVEEFWCVYCHLRRPNVLPHVSDYHLFKKGIRPVWEDKENRRGGKWNIRLKKGVSTRYWEELLLAIVGDQFGDAGEDLCGAVLSIRGNEDVLSVWTRVDGSSCLKIKETVKRKLNLPQGTRIEWKSHASSLEAVNQKSQGQNQNQGQAQLQ</sequence>